<dbReference type="AlphaFoldDB" id="A0AA35WZ75"/>
<dbReference type="InterPro" id="IPR033690">
    <property type="entry name" value="Adenylat_kinase_CS"/>
</dbReference>
<proteinExistence type="inferred from homology"/>
<dbReference type="InterPro" id="IPR007862">
    <property type="entry name" value="Adenylate_kinase_lid-dom"/>
</dbReference>
<evidence type="ECO:0000256" key="4">
    <source>
        <dbReference type="ARBA" id="ARBA00022777"/>
    </source>
</evidence>
<evidence type="ECO:0000313" key="8">
    <source>
        <dbReference type="Proteomes" id="UP001174909"/>
    </source>
</evidence>
<dbReference type="GO" id="GO:0004017">
    <property type="term" value="F:AMP kinase activity"/>
    <property type="evidence" value="ECO:0007669"/>
    <property type="project" value="InterPro"/>
</dbReference>
<sequence>MTDGLRVILLGPPGAGKGTQAPRLVEQYGIKHLSTGDMLRAVVASGSQLGKKVKEVMDAGKLVNDALIGEMIEEKFKEPECQKGFLLDGFPRNVKQAEMLERVLKRSGLKLDCVIEFVIDDELLVQRITGRLIHRSSGRSYHKIFNPPKVPMKDDATGEDLIHRSDDNEEALRTRLELYHSQTTPLVKFYSKLNLHSKVDASKKPEDVWKEVESRNQS</sequence>
<dbReference type="Pfam" id="PF00406">
    <property type="entry name" value="ADK"/>
    <property type="match status" value="1"/>
</dbReference>
<dbReference type="NCBIfam" id="NF001380">
    <property type="entry name" value="PRK00279.1-2"/>
    <property type="match status" value="1"/>
</dbReference>
<dbReference type="PRINTS" id="PR00094">
    <property type="entry name" value="ADENYLTKNASE"/>
</dbReference>
<comment type="similarity">
    <text evidence="1 5">Belongs to the adenylate kinase family.</text>
</comment>
<dbReference type="InterPro" id="IPR036193">
    <property type="entry name" value="ADK_active_lid_dom_sf"/>
</dbReference>
<dbReference type="InterPro" id="IPR006259">
    <property type="entry name" value="Adenyl_kin_sub"/>
</dbReference>
<dbReference type="NCBIfam" id="NF011100">
    <property type="entry name" value="PRK14527.1"/>
    <property type="match status" value="1"/>
</dbReference>
<dbReference type="NCBIfam" id="NF001381">
    <property type="entry name" value="PRK00279.1-3"/>
    <property type="match status" value="1"/>
</dbReference>
<dbReference type="Pfam" id="PF05191">
    <property type="entry name" value="ADK_lid"/>
    <property type="match status" value="1"/>
</dbReference>
<comment type="caution">
    <text evidence="7">The sequence shown here is derived from an EMBL/GenBank/DDBJ whole genome shotgun (WGS) entry which is preliminary data.</text>
</comment>
<dbReference type="FunFam" id="3.40.50.300:FF:000106">
    <property type="entry name" value="Adenylate kinase mitochondrial"/>
    <property type="match status" value="1"/>
</dbReference>
<dbReference type="Gene3D" id="3.40.50.300">
    <property type="entry name" value="P-loop containing nucleotide triphosphate hydrolases"/>
    <property type="match status" value="1"/>
</dbReference>
<protein>
    <submittedName>
        <fullName evidence="7">Adenylate kinase 2, mitochondrial</fullName>
    </submittedName>
</protein>
<evidence type="ECO:0000256" key="2">
    <source>
        <dbReference type="ARBA" id="ARBA00022679"/>
    </source>
</evidence>
<dbReference type="EMBL" id="CASHTH010002580">
    <property type="protein sequence ID" value="CAI8031962.1"/>
    <property type="molecule type" value="Genomic_DNA"/>
</dbReference>
<evidence type="ECO:0000259" key="6">
    <source>
        <dbReference type="Pfam" id="PF05191"/>
    </source>
</evidence>
<organism evidence="7 8">
    <name type="scientific">Geodia barretti</name>
    <name type="common">Barrett's horny sponge</name>
    <dbReference type="NCBI Taxonomy" id="519541"/>
    <lineage>
        <taxon>Eukaryota</taxon>
        <taxon>Metazoa</taxon>
        <taxon>Porifera</taxon>
        <taxon>Demospongiae</taxon>
        <taxon>Heteroscleromorpha</taxon>
        <taxon>Tetractinellida</taxon>
        <taxon>Astrophorina</taxon>
        <taxon>Geodiidae</taxon>
        <taxon>Geodia</taxon>
    </lineage>
</organism>
<dbReference type="HAMAP" id="MF_00235">
    <property type="entry name" value="Adenylate_kinase_Adk"/>
    <property type="match status" value="1"/>
</dbReference>
<keyword evidence="8" id="KW-1185">Reference proteome</keyword>
<keyword evidence="3" id="KW-0547">Nucleotide-binding</keyword>
<dbReference type="PROSITE" id="PS00113">
    <property type="entry name" value="ADENYLATE_KINASE"/>
    <property type="match status" value="1"/>
</dbReference>
<dbReference type="CDD" id="cd01428">
    <property type="entry name" value="ADK"/>
    <property type="match status" value="1"/>
</dbReference>
<dbReference type="PANTHER" id="PTHR23359">
    <property type="entry name" value="NUCLEOTIDE KINASE"/>
    <property type="match status" value="1"/>
</dbReference>
<feature type="domain" description="Adenylate kinase active site lid" evidence="6">
    <location>
        <begin position="131"/>
        <end position="166"/>
    </location>
</feature>
<dbReference type="SUPFAM" id="SSF57774">
    <property type="entry name" value="Microbial and mitochondrial ADK, insert 'zinc finger' domain"/>
    <property type="match status" value="1"/>
</dbReference>
<gene>
    <name evidence="7" type="ORF">GBAR_LOCUS18103</name>
</gene>
<accession>A0AA35WZ75</accession>
<keyword evidence="2 5" id="KW-0808">Transferase</keyword>
<keyword evidence="4 5" id="KW-0418">Kinase</keyword>
<dbReference type="Proteomes" id="UP001174909">
    <property type="component" value="Unassembled WGS sequence"/>
</dbReference>
<dbReference type="NCBIfam" id="TIGR01351">
    <property type="entry name" value="adk"/>
    <property type="match status" value="1"/>
</dbReference>
<name>A0AA35WZ75_GEOBA</name>
<evidence type="ECO:0000256" key="5">
    <source>
        <dbReference type="RuleBase" id="RU003330"/>
    </source>
</evidence>
<reference evidence="7" key="1">
    <citation type="submission" date="2023-03" db="EMBL/GenBank/DDBJ databases">
        <authorList>
            <person name="Steffen K."/>
            <person name="Cardenas P."/>
        </authorList>
    </citation>
    <scope>NUCLEOTIDE SEQUENCE</scope>
</reference>
<evidence type="ECO:0000313" key="7">
    <source>
        <dbReference type="EMBL" id="CAI8031962.1"/>
    </source>
</evidence>
<evidence type="ECO:0000256" key="1">
    <source>
        <dbReference type="ARBA" id="ARBA00007220"/>
    </source>
</evidence>
<dbReference type="InterPro" id="IPR000850">
    <property type="entry name" value="Adenylat/UMP-CMP_kin"/>
</dbReference>
<dbReference type="GO" id="GO:0005524">
    <property type="term" value="F:ATP binding"/>
    <property type="evidence" value="ECO:0007669"/>
    <property type="project" value="InterPro"/>
</dbReference>
<dbReference type="InterPro" id="IPR027417">
    <property type="entry name" value="P-loop_NTPase"/>
</dbReference>
<dbReference type="SUPFAM" id="SSF52540">
    <property type="entry name" value="P-loop containing nucleoside triphosphate hydrolases"/>
    <property type="match status" value="1"/>
</dbReference>
<evidence type="ECO:0000256" key="3">
    <source>
        <dbReference type="ARBA" id="ARBA00022741"/>
    </source>
</evidence>